<dbReference type="InterPro" id="IPR047057">
    <property type="entry name" value="MerR_fam"/>
</dbReference>
<dbReference type="InterPro" id="IPR036594">
    <property type="entry name" value="Meth_synthase_dom"/>
</dbReference>
<gene>
    <name evidence="3" type="ORF">JOM49_005941</name>
</gene>
<dbReference type="SMART" id="SM00422">
    <property type="entry name" value="HTH_MERR"/>
    <property type="match status" value="1"/>
</dbReference>
<dbReference type="Gene3D" id="1.10.1660.10">
    <property type="match status" value="1"/>
</dbReference>
<dbReference type="PROSITE" id="PS50937">
    <property type="entry name" value="HTH_MERR_2"/>
    <property type="match status" value="1"/>
</dbReference>
<dbReference type="EMBL" id="JAGGMS010000001">
    <property type="protein sequence ID" value="MBP2184415.1"/>
    <property type="molecule type" value="Genomic_DNA"/>
</dbReference>
<protein>
    <submittedName>
        <fullName evidence="3">DNA-binding transcriptional MerR regulator</fullName>
    </submittedName>
</protein>
<sequence length="296" mass="32093">MGPQPAPNQVDDLARSVWTSGRVAELLGVSPVTLRSWDARYGIGPSVRESGRQRRYSAADVAKLQRMQSLMDRGVKTKEAADLVLSGRTGRHEAQHAGATIEALHAAASGLRYATMAALLDDALAATGPVETWLKILVPLLHRLERDWTAGEPCFAAEWALAGEISAALERHTRPFGNEPGGQPLLLACCPTERHTLPLEVLRAALAERKVPAVFLGPMVPPDTVVDLTRQLAPELVVLWSMTPSTADLGLLRRVRRAGGRLCLAGPGWEQFRGQRVLRINDLPGALTSLTQTVRH</sequence>
<keyword evidence="1 3" id="KW-0238">DNA-binding</keyword>
<evidence type="ECO:0000313" key="4">
    <source>
        <dbReference type="Proteomes" id="UP000741013"/>
    </source>
</evidence>
<dbReference type="GO" id="GO:0003677">
    <property type="term" value="F:DNA binding"/>
    <property type="evidence" value="ECO:0007669"/>
    <property type="project" value="UniProtKB-KW"/>
</dbReference>
<dbReference type="Pfam" id="PF13411">
    <property type="entry name" value="MerR_1"/>
    <property type="match status" value="1"/>
</dbReference>
<dbReference type="Gene3D" id="3.40.50.280">
    <property type="entry name" value="Cobalamin-binding domain"/>
    <property type="match status" value="1"/>
</dbReference>
<evidence type="ECO:0000313" key="3">
    <source>
        <dbReference type="EMBL" id="MBP2184415.1"/>
    </source>
</evidence>
<dbReference type="SUPFAM" id="SSF46955">
    <property type="entry name" value="Putative DNA-binding domain"/>
    <property type="match status" value="1"/>
</dbReference>
<dbReference type="PANTHER" id="PTHR30204:SF97">
    <property type="entry name" value="MERR FAMILY REGULATORY PROTEIN"/>
    <property type="match status" value="1"/>
</dbReference>
<dbReference type="InterPro" id="IPR000551">
    <property type="entry name" value="MerR-type_HTH_dom"/>
</dbReference>
<name>A0ABS4PZT1_9PSEU</name>
<reference evidence="3 4" key="1">
    <citation type="submission" date="2021-03" db="EMBL/GenBank/DDBJ databases">
        <title>Sequencing the genomes of 1000 actinobacteria strains.</title>
        <authorList>
            <person name="Klenk H.-P."/>
        </authorList>
    </citation>
    <scope>NUCLEOTIDE SEQUENCE [LARGE SCALE GENOMIC DNA]</scope>
    <source>
        <strain evidence="3 4">DSM 45510</strain>
    </source>
</reference>
<dbReference type="Proteomes" id="UP000741013">
    <property type="component" value="Unassembled WGS sequence"/>
</dbReference>
<keyword evidence="4" id="KW-1185">Reference proteome</keyword>
<accession>A0ABS4PZT1</accession>
<evidence type="ECO:0000256" key="1">
    <source>
        <dbReference type="ARBA" id="ARBA00023125"/>
    </source>
</evidence>
<dbReference type="Gene3D" id="1.10.1240.10">
    <property type="entry name" value="Methionine synthase domain"/>
    <property type="match status" value="1"/>
</dbReference>
<dbReference type="RefSeq" id="WP_209667433.1">
    <property type="nucleotide sequence ID" value="NZ_JAGGMS010000001.1"/>
</dbReference>
<feature type="domain" description="HTH merR-type" evidence="2">
    <location>
        <begin position="17"/>
        <end position="86"/>
    </location>
</feature>
<dbReference type="PANTHER" id="PTHR30204">
    <property type="entry name" value="REDOX-CYCLING DRUG-SENSING TRANSCRIPTIONAL ACTIVATOR SOXR"/>
    <property type="match status" value="1"/>
</dbReference>
<evidence type="ECO:0000259" key="2">
    <source>
        <dbReference type="PROSITE" id="PS50937"/>
    </source>
</evidence>
<proteinExistence type="predicted"/>
<comment type="caution">
    <text evidence="3">The sequence shown here is derived from an EMBL/GenBank/DDBJ whole genome shotgun (WGS) entry which is preliminary data.</text>
</comment>
<dbReference type="InterPro" id="IPR009061">
    <property type="entry name" value="DNA-bd_dom_put_sf"/>
</dbReference>
<organism evidence="3 4">
    <name type="scientific">Amycolatopsis magusensis</name>
    <dbReference type="NCBI Taxonomy" id="882444"/>
    <lineage>
        <taxon>Bacteria</taxon>
        <taxon>Bacillati</taxon>
        <taxon>Actinomycetota</taxon>
        <taxon>Actinomycetes</taxon>
        <taxon>Pseudonocardiales</taxon>
        <taxon>Pseudonocardiaceae</taxon>
        <taxon>Amycolatopsis</taxon>
    </lineage>
</organism>
<dbReference type="InterPro" id="IPR036724">
    <property type="entry name" value="Cobalamin-bd_sf"/>
</dbReference>
<dbReference type="SUPFAM" id="SSF52242">
    <property type="entry name" value="Cobalamin (vitamin B12)-binding domain"/>
    <property type="match status" value="1"/>
</dbReference>